<dbReference type="InterPro" id="IPR036681">
    <property type="entry name" value="PgpA-like_sf"/>
</dbReference>
<comment type="subcellular location">
    <subcellularLocation>
        <location evidence="1">Cell inner membrane</location>
        <topology evidence="1">Multi-pass membrane protein</topology>
    </subcellularLocation>
</comment>
<keyword evidence="1" id="KW-0479">Metal-binding</keyword>
<dbReference type="CDD" id="cd06971">
    <property type="entry name" value="PgpA"/>
    <property type="match status" value="1"/>
</dbReference>
<keyword evidence="1" id="KW-0997">Cell inner membrane</keyword>
<organism evidence="4 5">
    <name type="scientific">Variovorax ureilyticus</name>
    <dbReference type="NCBI Taxonomy" id="1836198"/>
    <lineage>
        <taxon>Bacteria</taxon>
        <taxon>Pseudomonadati</taxon>
        <taxon>Pseudomonadota</taxon>
        <taxon>Betaproteobacteria</taxon>
        <taxon>Burkholderiales</taxon>
        <taxon>Comamonadaceae</taxon>
        <taxon>Variovorax</taxon>
    </lineage>
</organism>
<feature type="transmembrane region" description="Helical" evidence="2">
    <location>
        <begin position="104"/>
        <end position="128"/>
    </location>
</feature>
<keyword evidence="2" id="KW-1133">Transmembrane helix</keyword>
<feature type="transmembrane region" description="Helical" evidence="2">
    <location>
        <begin position="165"/>
        <end position="186"/>
    </location>
</feature>
<name>A0ABU8VMY4_9BURK</name>
<dbReference type="Proteomes" id="UP001365846">
    <property type="component" value="Unassembled WGS sequence"/>
</dbReference>
<keyword evidence="1" id="KW-0460">Magnesium</keyword>
<protein>
    <recommendedName>
        <fullName evidence="1">Phosphatidylglycerophosphatase A</fullName>
        <ecNumber evidence="1">3.1.3.27</ecNumber>
    </recommendedName>
    <alternativeName>
        <fullName evidence="1">Phosphatidylglycerolphosphate phosphatase A</fullName>
    </alternativeName>
</protein>
<feature type="domain" description="YutG/PgpA" evidence="3">
    <location>
        <begin position="31"/>
        <end position="183"/>
    </location>
</feature>
<dbReference type="EC" id="3.1.3.27" evidence="1"/>
<keyword evidence="1 2" id="KW-0812">Transmembrane</keyword>
<keyword evidence="5" id="KW-1185">Reference proteome</keyword>
<comment type="caution">
    <text evidence="4">The sequence shown here is derived from an EMBL/GenBank/DDBJ whole genome shotgun (WGS) entry which is preliminary data.</text>
</comment>
<dbReference type="Pfam" id="PF04608">
    <property type="entry name" value="PgpA"/>
    <property type="match status" value="1"/>
</dbReference>
<feature type="transmembrane region" description="Helical" evidence="2">
    <location>
        <begin position="51"/>
        <end position="72"/>
    </location>
</feature>
<evidence type="ECO:0000259" key="3">
    <source>
        <dbReference type="Pfam" id="PF04608"/>
    </source>
</evidence>
<evidence type="ECO:0000313" key="4">
    <source>
        <dbReference type="EMBL" id="MEJ8814995.1"/>
    </source>
</evidence>
<comment type="function">
    <text evidence="1">Lipid phosphatase which dephosphorylates phosphatidylglycerophosphate (PGP) to phosphatidylglycerol (PG).</text>
</comment>
<comment type="catalytic activity">
    <reaction evidence="1">
        <text>a 1,2-diacyl-sn-glycero-3-phospho-(1'-sn-glycero-3'-phosphate) + H2O = a 1,2-diacyl-sn-glycero-3-phospho-(1'-sn-glycerol) + phosphate</text>
        <dbReference type="Rhea" id="RHEA:33751"/>
        <dbReference type="ChEBI" id="CHEBI:15377"/>
        <dbReference type="ChEBI" id="CHEBI:43474"/>
        <dbReference type="ChEBI" id="CHEBI:60110"/>
        <dbReference type="ChEBI" id="CHEBI:64716"/>
        <dbReference type="EC" id="3.1.3.27"/>
    </reaction>
</comment>
<keyword evidence="1" id="KW-0442">Lipid degradation</keyword>
<keyword evidence="1" id="KW-0443">Lipid metabolism</keyword>
<dbReference type="PANTHER" id="PTHR36305">
    <property type="entry name" value="PHOSPHATIDYLGLYCEROPHOSPHATASE A"/>
    <property type="match status" value="1"/>
</dbReference>
<dbReference type="PANTHER" id="PTHR36305:SF1">
    <property type="entry name" value="PHOSPHATIDYLGLYCEROPHOSPHATASE A"/>
    <property type="match status" value="1"/>
</dbReference>
<keyword evidence="1" id="KW-1208">Phospholipid metabolism</keyword>
<accession>A0ABU8VMY4</accession>
<dbReference type="InterPro" id="IPR026037">
    <property type="entry name" value="PgpA"/>
</dbReference>
<dbReference type="PIRSF" id="PIRSF006162">
    <property type="entry name" value="PgpA"/>
    <property type="match status" value="1"/>
</dbReference>
<keyword evidence="1" id="KW-0595">Phospholipid degradation</keyword>
<dbReference type="SUPFAM" id="SSF101307">
    <property type="entry name" value="YutG-like"/>
    <property type="match status" value="1"/>
</dbReference>
<reference evidence="4 5" key="1">
    <citation type="submission" date="2024-03" db="EMBL/GenBank/DDBJ databases">
        <title>Novel species of the genus Variovorax.</title>
        <authorList>
            <person name="Liu Q."/>
            <person name="Xin Y.-H."/>
        </authorList>
    </citation>
    <scope>NUCLEOTIDE SEQUENCE [LARGE SCALE GENOMIC DNA]</scope>
    <source>
        <strain evidence="4 5">KACC 18899</strain>
    </source>
</reference>
<keyword evidence="1" id="KW-1003">Cell membrane</keyword>
<sequence length="187" mass="20494">MSAASPSGTTSDFAPRRATVRFMFAHPAHLIALGFGSGLPRRAPGTIGTLWAWAAYLVMHLWLSSATIGWVILASLPIGWWACTVTARHMNVADPGSIVWDEVVAFWIVLWLVMPAGLPMQILAFALFRLFDAVKRGPVGWADQLFKQKDATPETMRWHTAGFGIIFDDLVAAFCTLLVIAAVRAAW</sequence>
<evidence type="ECO:0000313" key="5">
    <source>
        <dbReference type="Proteomes" id="UP001365846"/>
    </source>
</evidence>
<dbReference type="EMBL" id="JBBKZU010000016">
    <property type="protein sequence ID" value="MEJ8814995.1"/>
    <property type="molecule type" value="Genomic_DNA"/>
</dbReference>
<dbReference type="RefSeq" id="WP_340360281.1">
    <property type="nucleotide sequence ID" value="NZ_JBBKZU010000016.1"/>
</dbReference>
<evidence type="ECO:0000256" key="2">
    <source>
        <dbReference type="SAM" id="Phobius"/>
    </source>
</evidence>
<gene>
    <name evidence="4" type="ORF">WKW77_28240</name>
</gene>
<keyword evidence="1" id="KW-0378">Hydrolase</keyword>
<keyword evidence="1 2" id="KW-0472">Membrane</keyword>
<proteinExistence type="predicted"/>
<evidence type="ECO:0000256" key="1">
    <source>
        <dbReference type="PIRNR" id="PIRNR006162"/>
    </source>
</evidence>
<dbReference type="InterPro" id="IPR007686">
    <property type="entry name" value="YutG/PgpA"/>
</dbReference>
<comment type="pathway">
    <text evidence="1">Phospholipid metabolism; phosphatidylglycerol biosynthesis; phosphatidylglycerol from CDP-diacylglycerol: step 2/2.</text>
</comment>
<comment type="cofactor">
    <cofactor evidence="1">
        <name>Mg(2+)</name>
        <dbReference type="ChEBI" id="CHEBI:18420"/>
    </cofactor>
</comment>